<dbReference type="Proteomes" id="UP001203831">
    <property type="component" value="Unassembled WGS sequence"/>
</dbReference>
<dbReference type="GO" id="GO:0005840">
    <property type="term" value="C:ribosome"/>
    <property type="evidence" value="ECO:0007669"/>
    <property type="project" value="UniProtKB-KW"/>
</dbReference>
<evidence type="ECO:0000313" key="6">
    <source>
        <dbReference type="Proteomes" id="UP001203831"/>
    </source>
</evidence>
<proteinExistence type="inferred from homology"/>
<evidence type="ECO:0000256" key="3">
    <source>
        <dbReference type="ARBA" id="ARBA00023274"/>
    </source>
</evidence>
<dbReference type="SUPFAM" id="SSF54189">
    <property type="entry name" value="Ribosomal proteins S24e, L23 and L15e"/>
    <property type="match status" value="1"/>
</dbReference>
<protein>
    <recommendedName>
        <fullName evidence="4">50S ribosomal protein L23</fullName>
    </recommendedName>
</protein>
<accession>A0ABT0TW69</accession>
<sequence length="106" mass="12963">MYRYKEILFNIIKYPIFSNKSIILYKKYNILLLKVSNNSNKIIIKEAIKKIFNIDSIKINILNYKKHKKNKIKSVFLYKKAFIYLNNKIIYNDIFYNKDKKIFIIK</sequence>
<gene>
    <name evidence="5" type="primary">rplW</name>
    <name evidence="5" type="ORF">L7J86_00230</name>
</gene>
<dbReference type="InterPro" id="IPR012677">
    <property type="entry name" value="Nucleotide-bd_a/b_plait_sf"/>
</dbReference>
<keyword evidence="3" id="KW-0687">Ribonucleoprotein</keyword>
<comment type="similarity">
    <text evidence="1">Belongs to the universal ribosomal protein uL23 family.</text>
</comment>
<dbReference type="InterPro" id="IPR012678">
    <property type="entry name" value="Ribosomal_uL23/eL15/eS24_sf"/>
</dbReference>
<dbReference type="InterPro" id="IPR013025">
    <property type="entry name" value="Ribosomal_uL23-like"/>
</dbReference>
<dbReference type="Pfam" id="PF00276">
    <property type="entry name" value="Ribosomal_L23"/>
    <property type="match status" value="1"/>
</dbReference>
<evidence type="ECO:0000256" key="1">
    <source>
        <dbReference type="ARBA" id="ARBA00006700"/>
    </source>
</evidence>
<evidence type="ECO:0000256" key="2">
    <source>
        <dbReference type="ARBA" id="ARBA00022980"/>
    </source>
</evidence>
<dbReference type="RefSeq" id="WP_250672604.1">
    <property type="nucleotide sequence ID" value="NZ_JAKMAI010000002.1"/>
</dbReference>
<keyword evidence="2 5" id="KW-0689">Ribosomal protein</keyword>
<name>A0ABT0TW69_9GAMM</name>
<comment type="caution">
    <text evidence="5">The sequence shown here is derived from an EMBL/GenBank/DDBJ whole genome shotgun (WGS) entry which is preliminary data.</text>
</comment>
<dbReference type="Gene3D" id="3.30.70.330">
    <property type="match status" value="1"/>
</dbReference>
<dbReference type="EMBL" id="JAKMAI010000002">
    <property type="protein sequence ID" value="MCM0158240.1"/>
    <property type="molecule type" value="Genomic_DNA"/>
</dbReference>
<evidence type="ECO:0000313" key="5">
    <source>
        <dbReference type="EMBL" id="MCM0158240.1"/>
    </source>
</evidence>
<organism evidence="5 6">
    <name type="scientific">endosymbiont of Metamasius hemipterus</name>
    <dbReference type="NCBI Taxonomy" id="204627"/>
    <lineage>
        <taxon>Bacteria</taxon>
        <taxon>Pseudomonadati</taxon>
        <taxon>Pseudomonadota</taxon>
        <taxon>Gammaproteobacteria</taxon>
        <taxon>Candidatus Nardonella</taxon>
    </lineage>
</organism>
<reference evidence="5" key="1">
    <citation type="submission" date="2022-01" db="EMBL/GenBank/DDBJ databases">
        <title>Genome assemble of Metamasius hemipterus Nardonella endosymbiont.</title>
        <authorList>
            <person name="Palmieri L."/>
            <person name="Pavarini R."/>
            <person name="Sharma P."/>
        </authorList>
    </citation>
    <scope>NUCLEOTIDE SEQUENCE [LARGE SCALE GENOMIC DNA]</scope>
    <source>
        <strain evidence="5">NARMHE1</strain>
    </source>
</reference>
<evidence type="ECO:0000256" key="4">
    <source>
        <dbReference type="ARBA" id="ARBA00035481"/>
    </source>
</evidence>
<keyword evidence="6" id="KW-1185">Reference proteome</keyword>